<feature type="transmembrane region" description="Helical" evidence="7">
    <location>
        <begin position="146"/>
        <end position="163"/>
    </location>
</feature>
<dbReference type="Pfam" id="PF12911">
    <property type="entry name" value="OppC_N"/>
    <property type="match status" value="1"/>
</dbReference>
<evidence type="ECO:0000259" key="8">
    <source>
        <dbReference type="PROSITE" id="PS50928"/>
    </source>
</evidence>
<organism evidence="9 10">
    <name type="scientific">Brevibacterium ravenspurgense</name>
    <dbReference type="NCBI Taxonomy" id="479117"/>
    <lineage>
        <taxon>Bacteria</taxon>
        <taxon>Bacillati</taxon>
        <taxon>Actinomycetota</taxon>
        <taxon>Actinomycetes</taxon>
        <taxon>Micrococcales</taxon>
        <taxon>Brevibacteriaceae</taxon>
        <taxon>Brevibacterium</taxon>
    </lineage>
</organism>
<feature type="transmembrane region" description="Helical" evidence="7">
    <location>
        <begin position="108"/>
        <end position="134"/>
    </location>
</feature>
<evidence type="ECO:0000313" key="9">
    <source>
        <dbReference type="EMBL" id="KXZ58694.1"/>
    </source>
</evidence>
<dbReference type="PROSITE" id="PS50928">
    <property type="entry name" value="ABC_TM1"/>
    <property type="match status" value="1"/>
</dbReference>
<dbReference type="PANTHER" id="PTHR43386:SF6">
    <property type="entry name" value="ABC TRANSPORTER PERMEASE PROTEIN"/>
    <property type="match status" value="1"/>
</dbReference>
<dbReference type="GO" id="GO:0005886">
    <property type="term" value="C:plasma membrane"/>
    <property type="evidence" value="ECO:0007669"/>
    <property type="project" value="UniProtKB-SubCell"/>
</dbReference>
<evidence type="ECO:0000256" key="1">
    <source>
        <dbReference type="ARBA" id="ARBA00004651"/>
    </source>
</evidence>
<dbReference type="InterPro" id="IPR035906">
    <property type="entry name" value="MetI-like_sf"/>
</dbReference>
<keyword evidence="3" id="KW-1003">Cell membrane</keyword>
<dbReference type="EMBL" id="LQQC01000009">
    <property type="protein sequence ID" value="KXZ58694.1"/>
    <property type="molecule type" value="Genomic_DNA"/>
</dbReference>
<dbReference type="GO" id="GO:0055085">
    <property type="term" value="P:transmembrane transport"/>
    <property type="evidence" value="ECO:0007669"/>
    <property type="project" value="InterPro"/>
</dbReference>
<evidence type="ECO:0000256" key="2">
    <source>
        <dbReference type="ARBA" id="ARBA00022448"/>
    </source>
</evidence>
<name>A0A150H9N4_9MICO</name>
<dbReference type="CDD" id="cd06261">
    <property type="entry name" value="TM_PBP2"/>
    <property type="match status" value="1"/>
</dbReference>
<evidence type="ECO:0000256" key="6">
    <source>
        <dbReference type="ARBA" id="ARBA00023136"/>
    </source>
</evidence>
<evidence type="ECO:0000256" key="4">
    <source>
        <dbReference type="ARBA" id="ARBA00022692"/>
    </source>
</evidence>
<keyword evidence="4 7" id="KW-0812">Transmembrane</keyword>
<evidence type="ECO:0000313" key="10">
    <source>
        <dbReference type="Proteomes" id="UP000243589"/>
    </source>
</evidence>
<accession>A0A150H9N4</accession>
<dbReference type="PATRIC" id="fig|479117.4.peg.878"/>
<dbReference type="RefSeq" id="WP_062020626.1">
    <property type="nucleotide sequence ID" value="NZ_LQQC01000009.1"/>
</dbReference>
<reference evidence="9 10" key="1">
    <citation type="submission" date="2016-01" db="EMBL/GenBank/DDBJ databases">
        <title>Use of Whole Genome Sequencing to ascertain that Brevibacterium massiliense (Roux, Raoult 2009) is a later heterotypic synonym of Brevibacterium ravenspurgense (Mages 2008).</title>
        <authorList>
            <person name="Bernier A.-M."/>
            <person name="Burdz T."/>
            <person name="Huynh C."/>
            <person name="Pachecho A.L."/>
            <person name="Wiebe D."/>
            <person name="Bonner C."/>
            <person name="Bernard K."/>
        </authorList>
    </citation>
    <scope>NUCLEOTIDE SEQUENCE [LARGE SCALE GENOMIC DNA]</scope>
    <source>
        <strain evidence="9 10">CCUG56047</strain>
    </source>
</reference>
<dbReference type="InterPro" id="IPR000515">
    <property type="entry name" value="MetI-like"/>
</dbReference>
<keyword evidence="2 7" id="KW-0813">Transport</keyword>
<feature type="transmembrane region" description="Helical" evidence="7">
    <location>
        <begin position="169"/>
        <end position="188"/>
    </location>
</feature>
<dbReference type="SUPFAM" id="SSF161098">
    <property type="entry name" value="MetI-like"/>
    <property type="match status" value="1"/>
</dbReference>
<dbReference type="InterPro" id="IPR050366">
    <property type="entry name" value="BP-dependent_transpt_permease"/>
</dbReference>
<dbReference type="AlphaFoldDB" id="A0A150H9N4"/>
<comment type="caution">
    <text evidence="9">The sequence shown here is derived from an EMBL/GenBank/DDBJ whole genome shotgun (WGS) entry which is preliminary data.</text>
</comment>
<gene>
    <name evidence="9" type="primary">gsiD_1</name>
    <name evidence="9" type="ORF">Bravens_00875</name>
</gene>
<feature type="transmembrane region" description="Helical" evidence="7">
    <location>
        <begin position="219"/>
        <end position="241"/>
    </location>
</feature>
<dbReference type="Pfam" id="PF00528">
    <property type="entry name" value="BPD_transp_1"/>
    <property type="match status" value="1"/>
</dbReference>
<keyword evidence="6 7" id="KW-0472">Membrane</keyword>
<dbReference type="Gene3D" id="1.10.3720.10">
    <property type="entry name" value="MetI-like"/>
    <property type="match status" value="1"/>
</dbReference>
<comment type="similarity">
    <text evidence="7">Belongs to the binding-protein-dependent transport system permease family.</text>
</comment>
<evidence type="ECO:0000256" key="5">
    <source>
        <dbReference type="ARBA" id="ARBA00022989"/>
    </source>
</evidence>
<proteinExistence type="inferred from homology"/>
<feature type="transmembrane region" description="Helical" evidence="7">
    <location>
        <begin position="277"/>
        <end position="298"/>
    </location>
</feature>
<dbReference type="Proteomes" id="UP000243589">
    <property type="component" value="Unassembled WGS sequence"/>
</dbReference>
<feature type="domain" description="ABC transmembrane type-1" evidence="8">
    <location>
        <begin position="104"/>
        <end position="295"/>
    </location>
</feature>
<dbReference type="PANTHER" id="PTHR43386">
    <property type="entry name" value="OLIGOPEPTIDE TRANSPORT SYSTEM PERMEASE PROTEIN APPC"/>
    <property type="match status" value="1"/>
</dbReference>
<keyword evidence="10" id="KW-1185">Reference proteome</keyword>
<comment type="subcellular location">
    <subcellularLocation>
        <location evidence="1 7">Cell membrane</location>
        <topology evidence="1 7">Multi-pass membrane protein</topology>
    </subcellularLocation>
</comment>
<protein>
    <submittedName>
        <fullName evidence="9">Glutathione transport system permease protein GsiD</fullName>
    </submittedName>
</protein>
<feature type="transmembrane region" description="Helical" evidence="7">
    <location>
        <begin position="40"/>
        <end position="58"/>
    </location>
</feature>
<evidence type="ECO:0000256" key="7">
    <source>
        <dbReference type="RuleBase" id="RU363032"/>
    </source>
</evidence>
<dbReference type="InterPro" id="IPR025966">
    <property type="entry name" value="OppC_N"/>
</dbReference>
<keyword evidence="5 7" id="KW-1133">Transmembrane helix</keyword>
<evidence type="ECO:0000256" key="3">
    <source>
        <dbReference type="ARBA" id="ARBA00022475"/>
    </source>
</evidence>
<sequence length="310" mass="32913">MKRYVAPIEETPLAAVDEVDVSTKPTSIWGDAWRDMRKRWLTWVCLALVGLVVFAALFPQLLTSGDPSGAACDLGKSLNKAEPGHPFGFDRQGCDVYTRVIYGTRASLAVGLLSTGLATLLGGIIGAAAGYFGGWLDSVVSRIGDIFFAIPSVLGAIVMMQVAPFGRGIWTLSLTLAVFGWPQVARIMRGAVLTVKQSDFVTAGIALGVSRTKNLIRHVIPNSLAPVIVIATVSLGTYIVAEATLSFLGVGLPPSVISWGYDISTAQNVIRTAPGLLFYPAAALALTVLAFLLLGDIVRDALDPKARTRR</sequence>